<dbReference type="AlphaFoldDB" id="A0A6C0ILG6"/>
<proteinExistence type="predicted"/>
<dbReference type="EMBL" id="MN740213">
    <property type="protein sequence ID" value="QHT94034.1"/>
    <property type="molecule type" value="Genomic_DNA"/>
</dbReference>
<reference evidence="1" key="1">
    <citation type="journal article" date="2020" name="Nature">
        <title>Giant virus diversity and host interactions through global metagenomics.</title>
        <authorList>
            <person name="Schulz F."/>
            <person name="Roux S."/>
            <person name="Paez-Espino D."/>
            <person name="Jungbluth S."/>
            <person name="Walsh D.A."/>
            <person name="Denef V.J."/>
            <person name="McMahon K.D."/>
            <person name="Konstantinidis K.T."/>
            <person name="Eloe-Fadrosh E.A."/>
            <person name="Kyrpides N.C."/>
            <person name="Woyke T."/>
        </authorList>
    </citation>
    <scope>NUCLEOTIDE SEQUENCE</scope>
    <source>
        <strain evidence="1">GVMAG-M-3300024258-14</strain>
    </source>
</reference>
<protein>
    <submittedName>
        <fullName evidence="1">Uncharacterized protein</fullName>
    </submittedName>
</protein>
<sequence length="34" mass="3748">MKSDKYGPGNNRSDGVIGDNIFVFVWSKISNNTS</sequence>
<accession>A0A6C0ILG6</accession>
<organism evidence="1">
    <name type="scientific">viral metagenome</name>
    <dbReference type="NCBI Taxonomy" id="1070528"/>
    <lineage>
        <taxon>unclassified sequences</taxon>
        <taxon>metagenomes</taxon>
        <taxon>organismal metagenomes</taxon>
    </lineage>
</organism>
<evidence type="ECO:0000313" key="1">
    <source>
        <dbReference type="EMBL" id="QHT94034.1"/>
    </source>
</evidence>
<name>A0A6C0ILG6_9ZZZZ</name>